<evidence type="ECO:0000313" key="2">
    <source>
        <dbReference type="EMBL" id="GGF45129.1"/>
    </source>
</evidence>
<evidence type="ECO:0000313" key="3">
    <source>
        <dbReference type="Proteomes" id="UP000606044"/>
    </source>
</evidence>
<gene>
    <name evidence="2" type="ORF">GCM10007301_00790</name>
</gene>
<dbReference type="SUPFAM" id="SSF54427">
    <property type="entry name" value="NTF2-like"/>
    <property type="match status" value="1"/>
</dbReference>
<evidence type="ECO:0000259" key="1">
    <source>
        <dbReference type="Pfam" id="PF12680"/>
    </source>
</evidence>
<sequence>MSETIQSLMTRNLLDVFGGRDPAPRRAAVDALYAEGAVFGDHGRIHSGRDGIDAAAAAVQAATPGFVFAAAGEVQTVGNAQDGAGRLNWTYGPAEDPHRVTGTDFALVRDGKIRELYVFLDG</sequence>
<dbReference type="EMBL" id="BMCT01000001">
    <property type="protein sequence ID" value="GGF45129.1"/>
    <property type="molecule type" value="Genomic_DNA"/>
</dbReference>
<reference evidence="2" key="1">
    <citation type="journal article" date="2014" name="Int. J. Syst. Evol. Microbiol.">
        <title>Complete genome sequence of Corynebacterium casei LMG S-19264T (=DSM 44701T), isolated from a smear-ripened cheese.</title>
        <authorList>
            <consortium name="US DOE Joint Genome Institute (JGI-PGF)"/>
            <person name="Walter F."/>
            <person name="Albersmeier A."/>
            <person name="Kalinowski J."/>
            <person name="Ruckert C."/>
        </authorList>
    </citation>
    <scope>NUCLEOTIDE SEQUENCE</scope>
    <source>
        <strain evidence="2">CCM 7897</strain>
    </source>
</reference>
<protein>
    <recommendedName>
        <fullName evidence="1">SnoaL-like domain-containing protein</fullName>
    </recommendedName>
</protein>
<dbReference type="Pfam" id="PF12680">
    <property type="entry name" value="SnoaL_2"/>
    <property type="match status" value="1"/>
</dbReference>
<comment type="caution">
    <text evidence="2">The sequence shown here is derived from an EMBL/GenBank/DDBJ whole genome shotgun (WGS) entry which is preliminary data.</text>
</comment>
<keyword evidence="3" id="KW-1185">Reference proteome</keyword>
<dbReference type="Gene3D" id="3.10.450.50">
    <property type="match status" value="1"/>
</dbReference>
<reference evidence="2" key="2">
    <citation type="submission" date="2020-09" db="EMBL/GenBank/DDBJ databases">
        <authorList>
            <person name="Sun Q."/>
            <person name="Sedlacek I."/>
        </authorList>
    </citation>
    <scope>NUCLEOTIDE SEQUENCE</scope>
    <source>
        <strain evidence="2">CCM 7897</strain>
    </source>
</reference>
<proteinExistence type="predicted"/>
<dbReference type="InterPro" id="IPR032710">
    <property type="entry name" value="NTF2-like_dom_sf"/>
</dbReference>
<feature type="domain" description="SnoaL-like" evidence="1">
    <location>
        <begin position="11"/>
        <end position="115"/>
    </location>
</feature>
<dbReference type="AlphaFoldDB" id="A0A917F5E1"/>
<dbReference type="InterPro" id="IPR037401">
    <property type="entry name" value="SnoaL-like"/>
</dbReference>
<organism evidence="2 3">
    <name type="scientific">Azorhizobium oxalatiphilum</name>
    <dbReference type="NCBI Taxonomy" id="980631"/>
    <lineage>
        <taxon>Bacteria</taxon>
        <taxon>Pseudomonadati</taxon>
        <taxon>Pseudomonadota</taxon>
        <taxon>Alphaproteobacteria</taxon>
        <taxon>Hyphomicrobiales</taxon>
        <taxon>Xanthobacteraceae</taxon>
        <taxon>Azorhizobium</taxon>
    </lineage>
</organism>
<name>A0A917F5E1_9HYPH</name>
<dbReference type="RefSeq" id="WP_188574356.1">
    <property type="nucleotide sequence ID" value="NZ_BMCT01000001.1"/>
</dbReference>
<dbReference type="Proteomes" id="UP000606044">
    <property type="component" value="Unassembled WGS sequence"/>
</dbReference>
<accession>A0A917F5E1</accession>